<dbReference type="GO" id="GO:0035267">
    <property type="term" value="C:NuA4 histone acetyltransferase complex"/>
    <property type="evidence" value="ECO:0007669"/>
    <property type="project" value="TreeGrafter"/>
</dbReference>
<dbReference type="InterPro" id="IPR003151">
    <property type="entry name" value="PIK-rel_kinase_FAT"/>
</dbReference>
<dbReference type="InterPro" id="IPR046805">
    <property type="entry name" value="Tra1_ring"/>
</dbReference>
<dbReference type="AlphaFoldDB" id="A0A2P6TD95"/>
<dbReference type="InterPro" id="IPR014009">
    <property type="entry name" value="PIK_FAT"/>
</dbReference>
<evidence type="ECO:0000313" key="2">
    <source>
        <dbReference type="EMBL" id="PRW20618.1"/>
    </source>
</evidence>
<dbReference type="EMBL" id="LHPG02000022">
    <property type="protein sequence ID" value="PRW20618.1"/>
    <property type="molecule type" value="Genomic_DNA"/>
</dbReference>
<gene>
    <name evidence="2" type="ORF">C2E21_8811</name>
</gene>
<dbReference type="PROSITE" id="PS51189">
    <property type="entry name" value="FAT"/>
    <property type="match status" value="1"/>
</dbReference>
<comment type="caution">
    <text evidence="2">The sequence shown here is derived from an EMBL/GenBank/DDBJ whole genome shotgun (WGS) entry which is preliminary data.</text>
</comment>
<sequence length="712" mass="79745">MTRLVRLLPPSNAGAADQPKAAVPDLASKLHMRLQEYINRVLASLSDASRALHVDGFAAGCNCLVVMHEAMKAAPDCMKPLIGPLLRAMHRLAKEHNQSPTAGLLSAKPDQPARLQPTDATYGSGSWFMWHALNVAVPSALTLSADHRKHFLSTLVMLITGQSVRAGTTDPSILHLILTMLRKWLLDPGSAHLSAKELLVIIQRIAQLDRMHAIPLGLKPVWDKDFLELLYDTITQQAAEQFGNEVFNRVERTFCCGLQSSDPAVRNKGQDWDFVAHTFWLKHGVSMLFDSLHLADGITLAYNSEPAPGSTPEGAALARIAPLELPAAVGELLQNSVAFMQDQSSVGSEALVSCLIELVQQGAAVAHHLWVLLFPIVWSSLLKEQQTALAKPIIQLLAKEHHTRQAVSLRPTVGQTLLEGISQSQPQPKIPAEMIKYMGRHVHAWHIAISMLEGHVVLFPNDMRCFDALCHLYRALAEEDMAFGLWHRRAAADDTRIALALGQHGFLVQAQLQFLELMGRGVSGGIHGITKNEMVLWHQQYLACCVELNQWDTVVEYAKVTDNCPLQIDAMVQLHDWQTLKSMVLPKAQIEDSASATIVRAQMHLQELQVVDVDRICKQAMHQSVQHWWNMPEGNPWSYAPVLHAFQRVVELQESWRIMVEFNTHGGAGQQYQDHKEICETWKLRTPNDWEPIHWWSQLLSWRNQVMLNYIC</sequence>
<dbReference type="InterPro" id="IPR050517">
    <property type="entry name" value="DDR_Repair_Kinase"/>
</dbReference>
<dbReference type="OrthoDB" id="5570127at2759"/>
<feature type="domain" description="FAT" evidence="1">
    <location>
        <begin position="434"/>
        <end position="712"/>
    </location>
</feature>
<organism evidence="2 3">
    <name type="scientific">Chlorella sorokiniana</name>
    <name type="common">Freshwater green alga</name>
    <dbReference type="NCBI Taxonomy" id="3076"/>
    <lineage>
        <taxon>Eukaryota</taxon>
        <taxon>Viridiplantae</taxon>
        <taxon>Chlorophyta</taxon>
        <taxon>core chlorophytes</taxon>
        <taxon>Trebouxiophyceae</taxon>
        <taxon>Chlorellales</taxon>
        <taxon>Chlorellaceae</taxon>
        <taxon>Chlorella clade</taxon>
        <taxon>Chlorella</taxon>
    </lineage>
</organism>
<dbReference type="GO" id="GO:0006355">
    <property type="term" value="P:regulation of DNA-templated transcription"/>
    <property type="evidence" value="ECO:0007669"/>
    <property type="project" value="TreeGrafter"/>
</dbReference>
<accession>A0A2P6TD95</accession>
<dbReference type="GO" id="GO:0000124">
    <property type="term" value="C:SAGA complex"/>
    <property type="evidence" value="ECO:0007669"/>
    <property type="project" value="TreeGrafter"/>
</dbReference>
<proteinExistence type="predicted"/>
<protein>
    <submittedName>
        <fullName evidence="2">Transformation transcription domain-associated</fullName>
    </submittedName>
</protein>
<dbReference type="STRING" id="3076.A0A2P6TD95"/>
<dbReference type="PANTHER" id="PTHR11139:SF1">
    <property type="entry name" value="TRANSFORMATION_TRANSCRIPTION DOMAIN-ASSOCIATED PROTEIN"/>
    <property type="match status" value="1"/>
</dbReference>
<dbReference type="GO" id="GO:0006281">
    <property type="term" value="P:DNA repair"/>
    <property type="evidence" value="ECO:0007669"/>
    <property type="project" value="TreeGrafter"/>
</dbReference>
<dbReference type="Proteomes" id="UP000239899">
    <property type="component" value="Unassembled WGS sequence"/>
</dbReference>
<dbReference type="Pfam" id="PF20206">
    <property type="entry name" value="Tra1_ring"/>
    <property type="match status" value="2"/>
</dbReference>
<reference evidence="2 3" key="1">
    <citation type="journal article" date="2018" name="Plant J.">
        <title>Genome sequences of Chlorella sorokiniana UTEX 1602 and Micractinium conductrix SAG 241.80: implications to maltose excretion by a green alga.</title>
        <authorList>
            <person name="Arriola M.B."/>
            <person name="Velmurugan N."/>
            <person name="Zhang Y."/>
            <person name="Plunkett M.H."/>
            <person name="Hondzo H."/>
            <person name="Barney B.M."/>
        </authorList>
    </citation>
    <scope>NUCLEOTIDE SEQUENCE [LARGE SCALE GENOMIC DNA]</scope>
    <source>
        <strain evidence="3">UTEX 1602</strain>
    </source>
</reference>
<dbReference type="GO" id="GO:0005634">
    <property type="term" value="C:nucleus"/>
    <property type="evidence" value="ECO:0007669"/>
    <property type="project" value="TreeGrafter"/>
</dbReference>
<evidence type="ECO:0000313" key="3">
    <source>
        <dbReference type="Proteomes" id="UP000239899"/>
    </source>
</evidence>
<evidence type="ECO:0000259" key="1">
    <source>
        <dbReference type="PROSITE" id="PS51189"/>
    </source>
</evidence>
<name>A0A2P6TD95_CHLSO</name>
<keyword evidence="3" id="KW-1185">Reference proteome</keyword>
<dbReference type="Pfam" id="PF02259">
    <property type="entry name" value="FAT"/>
    <property type="match status" value="1"/>
</dbReference>
<dbReference type="PANTHER" id="PTHR11139">
    <property type="entry name" value="ATAXIA TELANGIECTASIA MUTATED ATM -RELATED"/>
    <property type="match status" value="1"/>
</dbReference>